<dbReference type="EMBL" id="PXXU01000208">
    <property type="protein sequence ID" value="PSJ15728.1"/>
    <property type="molecule type" value="Genomic_DNA"/>
</dbReference>
<name>A0A2P7NQK1_9PROT</name>
<keyword evidence="4" id="KW-1185">Reference proteome</keyword>
<organism evidence="3 4">
    <name type="scientific">Nitrosomonas supralitoralis</name>
    <dbReference type="NCBI Taxonomy" id="2116706"/>
    <lineage>
        <taxon>Bacteria</taxon>
        <taxon>Pseudomonadati</taxon>
        <taxon>Pseudomonadota</taxon>
        <taxon>Betaproteobacteria</taxon>
        <taxon>Nitrosomonadales</taxon>
        <taxon>Nitrosomonadaceae</taxon>
        <taxon>Nitrosomonas</taxon>
    </lineage>
</organism>
<dbReference type="AlphaFoldDB" id="A0A2P7NQK1"/>
<dbReference type="Gene3D" id="3.90.350.10">
    <property type="entry name" value="Transposase Inhibitor Protein From Tn5, Chain A, domain 1"/>
    <property type="match status" value="1"/>
</dbReference>
<feature type="transmembrane region" description="Helical" evidence="1">
    <location>
        <begin position="93"/>
        <end position="112"/>
    </location>
</feature>
<dbReference type="GO" id="GO:0004803">
    <property type="term" value="F:transposase activity"/>
    <property type="evidence" value="ECO:0007669"/>
    <property type="project" value="InterPro"/>
</dbReference>
<keyword evidence="1" id="KW-0812">Transmembrane</keyword>
<reference evidence="3 4" key="1">
    <citation type="submission" date="2018-03" db="EMBL/GenBank/DDBJ databases">
        <title>Draft genome of Nitrosomonas supralitoralis APG5.</title>
        <authorList>
            <person name="Urakawa H."/>
            <person name="Lopez J.V."/>
        </authorList>
    </citation>
    <scope>NUCLEOTIDE SEQUENCE [LARGE SCALE GENOMIC DNA]</scope>
    <source>
        <strain evidence="3 4">APG5</strain>
    </source>
</reference>
<evidence type="ECO:0000256" key="1">
    <source>
        <dbReference type="SAM" id="Phobius"/>
    </source>
</evidence>
<dbReference type="InterPro" id="IPR002559">
    <property type="entry name" value="Transposase_11"/>
</dbReference>
<keyword evidence="1" id="KW-0472">Membrane</keyword>
<dbReference type="RefSeq" id="WP_147383679.1">
    <property type="nucleotide sequence ID" value="NZ_PXXU01000208.1"/>
</dbReference>
<sequence length="133" mass="15631">REPVLKYKGLSSDQIIKFTGLKSAKECPTQLRRIGYRDKETGKHYVFLTNNFKLSAKTIADIYKARWQVELFFKWIKQNLKIKTFVGTSKNAVMTQVWIAVCVYLLLAFIKFQSKMSKSMQQILRLLQLNLFE</sequence>
<feature type="domain" description="Transposase IS4-like" evidence="2">
    <location>
        <begin position="21"/>
        <end position="106"/>
    </location>
</feature>
<feature type="non-terminal residue" evidence="3">
    <location>
        <position position="1"/>
    </location>
</feature>
<dbReference type="GO" id="GO:0006313">
    <property type="term" value="P:DNA transposition"/>
    <property type="evidence" value="ECO:0007669"/>
    <property type="project" value="InterPro"/>
</dbReference>
<dbReference type="PANTHER" id="PTHR33258:SF1">
    <property type="entry name" value="TRANSPOSASE INSL FOR INSERTION SEQUENCE ELEMENT IS186A-RELATED"/>
    <property type="match status" value="1"/>
</dbReference>
<dbReference type="SUPFAM" id="SSF53098">
    <property type="entry name" value="Ribonuclease H-like"/>
    <property type="match status" value="1"/>
</dbReference>
<comment type="caution">
    <text evidence="3">The sequence shown here is derived from an EMBL/GenBank/DDBJ whole genome shotgun (WGS) entry which is preliminary data.</text>
</comment>
<accession>A0A2P7NQK1</accession>
<proteinExistence type="predicted"/>
<dbReference type="Pfam" id="PF01609">
    <property type="entry name" value="DDE_Tnp_1"/>
    <property type="match status" value="1"/>
</dbReference>
<dbReference type="Proteomes" id="UP000241912">
    <property type="component" value="Unassembled WGS sequence"/>
</dbReference>
<keyword evidence="1" id="KW-1133">Transmembrane helix</keyword>
<dbReference type="GO" id="GO:0003677">
    <property type="term" value="F:DNA binding"/>
    <property type="evidence" value="ECO:0007669"/>
    <property type="project" value="InterPro"/>
</dbReference>
<evidence type="ECO:0000313" key="3">
    <source>
        <dbReference type="EMBL" id="PSJ15728.1"/>
    </source>
</evidence>
<evidence type="ECO:0000313" key="4">
    <source>
        <dbReference type="Proteomes" id="UP000241912"/>
    </source>
</evidence>
<dbReference type="OrthoDB" id="9796012at2"/>
<dbReference type="InterPro" id="IPR012337">
    <property type="entry name" value="RNaseH-like_sf"/>
</dbReference>
<protein>
    <submittedName>
        <fullName evidence="3">IS4 family transposase</fullName>
    </submittedName>
</protein>
<evidence type="ECO:0000259" key="2">
    <source>
        <dbReference type="Pfam" id="PF01609"/>
    </source>
</evidence>
<dbReference type="PANTHER" id="PTHR33258">
    <property type="entry name" value="TRANSPOSASE INSL FOR INSERTION SEQUENCE ELEMENT IS186A-RELATED"/>
    <property type="match status" value="1"/>
</dbReference>
<feature type="non-terminal residue" evidence="3">
    <location>
        <position position="133"/>
    </location>
</feature>
<gene>
    <name evidence="3" type="ORF">C7H79_17415</name>
</gene>